<gene>
    <name evidence="2" type="primary">LOC111593227</name>
</gene>
<reference evidence="2" key="1">
    <citation type="submission" date="2025-08" db="UniProtKB">
        <authorList>
            <consortium name="RefSeq"/>
        </authorList>
    </citation>
    <scope>IDENTIFICATION</scope>
    <source>
        <strain evidence="2">15085-1641.00</strain>
        <tissue evidence="2">Whole body</tissue>
    </source>
</reference>
<name>A0A6J1L590_DROHY</name>
<accession>A0A6J1L590</accession>
<dbReference type="RefSeq" id="XP_023161646.2">
    <property type="nucleotide sequence ID" value="XM_023305878.2"/>
</dbReference>
<sequence>MFKVDLKALLQLSMSTEGPLLQHKRIKCDKGSYMLCYVLQDGYLTIRQAKVIRRGWRSKRLLRQMRMARACVADTQSTIDIMEASPSTKEADSQTTVIRYSHCTVDTMDLSLMISRQQQTLIQLFNSASCQTKHLQMETRSTQMVLELKSRWTETEVMPIATTMRSTQTLCVTRRQDNFTQTDFSSMSDHKRQGEERVFQLQERIVNLLLRSVNNQSNLLLNSVESINQLVEFKQLELVKQRLEKAQAQDAAKQAEMLKPKQRHSKRLNKRLHCNKFRIWARPAAKSSKQLQMQAHTQTERTITDSTQTEQLMEKPVVLLAVAATQTDRLKGLSWLRISN</sequence>
<evidence type="ECO:0000313" key="2">
    <source>
        <dbReference type="RefSeq" id="XP_023161646.2"/>
    </source>
</evidence>
<dbReference type="GeneID" id="111593227"/>
<dbReference type="Proteomes" id="UP000504633">
    <property type="component" value="Unplaced"/>
</dbReference>
<dbReference type="KEGG" id="dhe:111593227"/>
<keyword evidence="1" id="KW-1185">Reference proteome</keyword>
<organism evidence="1 2">
    <name type="scientific">Drosophila hydei</name>
    <name type="common">Fruit fly</name>
    <dbReference type="NCBI Taxonomy" id="7224"/>
    <lineage>
        <taxon>Eukaryota</taxon>
        <taxon>Metazoa</taxon>
        <taxon>Ecdysozoa</taxon>
        <taxon>Arthropoda</taxon>
        <taxon>Hexapoda</taxon>
        <taxon>Insecta</taxon>
        <taxon>Pterygota</taxon>
        <taxon>Neoptera</taxon>
        <taxon>Endopterygota</taxon>
        <taxon>Diptera</taxon>
        <taxon>Brachycera</taxon>
        <taxon>Muscomorpha</taxon>
        <taxon>Ephydroidea</taxon>
        <taxon>Drosophilidae</taxon>
        <taxon>Drosophila</taxon>
    </lineage>
</organism>
<dbReference type="AlphaFoldDB" id="A0A6J1L590"/>
<evidence type="ECO:0000313" key="1">
    <source>
        <dbReference type="Proteomes" id="UP000504633"/>
    </source>
</evidence>
<proteinExistence type="predicted"/>
<protein>
    <submittedName>
        <fullName evidence="2">Uncharacterized protein LOC111593227 isoform X1</fullName>
    </submittedName>
</protein>
<dbReference type="OrthoDB" id="7856764at2759"/>
<dbReference type="OMA" id="HKRIKCG"/>